<organism evidence="1 2">
    <name type="scientific">Eikenella corrodens ATCC 23834</name>
    <dbReference type="NCBI Taxonomy" id="546274"/>
    <lineage>
        <taxon>Bacteria</taxon>
        <taxon>Pseudomonadati</taxon>
        <taxon>Pseudomonadota</taxon>
        <taxon>Betaproteobacteria</taxon>
        <taxon>Neisseriales</taxon>
        <taxon>Neisseriaceae</taxon>
        <taxon>Eikenella</taxon>
    </lineage>
</organism>
<name>C0DSZ4_EIKCO</name>
<reference evidence="1 2" key="1">
    <citation type="submission" date="2009-01" db="EMBL/GenBank/DDBJ databases">
        <authorList>
            <person name="Fulton L."/>
            <person name="Clifton S."/>
            <person name="Chinwalla A.T."/>
            <person name="Mitreva M."/>
            <person name="Sodergren E."/>
            <person name="Weinstock G."/>
            <person name="Clifton S."/>
            <person name="Dooling D.J."/>
            <person name="Fulton B."/>
            <person name="Minx P."/>
            <person name="Pepin K.H."/>
            <person name="Johnson M."/>
            <person name="Bhonagiri V."/>
            <person name="Nash W.E."/>
            <person name="Mardis E.R."/>
            <person name="Wilson R.K."/>
        </authorList>
    </citation>
    <scope>NUCLEOTIDE SEQUENCE [LARGE SCALE GENOMIC DNA]</scope>
    <source>
        <strain evidence="1 2">ATCC 23834</strain>
    </source>
</reference>
<dbReference type="AlphaFoldDB" id="C0DSZ4"/>
<dbReference type="HOGENOM" id="CLU_3199216_0_0_4"/>
<proteinExistence type="predicted"/>
<dbReference type="Proteomes" id="UP000005837">
    <property type="component" value="Unassembled WGS sequence"/>
</dbReference>
<dbReference type="EMBL" id="ACEA01000012">
    <property type="protein sequence ID" value="EEG24698.1"/>
    <property type="molecule type" value="Genomic_DNA"/>
</dbReference>
<protein>
    <submittedName>
        <fullName evidence="1">Uncharacterized protein</fullName>
    </submittedName>
</protein>
<evidence type="ECO:0000313" key="2">
    <source>
        <dbReference type="Proteomes" id="UP000005837"/>
    </source>
</evidence>
<accession>C0DSZ4</accession>
<evidence type="ECO:0000313" key="1">
    <source>
        <dbReference type="EMBL" id="EEG24698.1"/>
    </source>
</evidence>
<gene>
    <name evidence="1" type="ORF">EIKCOROL_00467</name>
</gene>
<sequence length="45" mass="4991">MQIEHGLGVGWHWAGTVQCFQVACRVGKRLPENLAAAMVKRLTAR</sequence>
<comment type="caution">
    <text evidence="1">The sequence shown here is derived from an EMBL/GenBank/DDBJ whole genome shotgun (WGS) entry which is preliminary data.</text>
</comment>